<organism evidence="2 3">
    <name type="scientific">Romanomermis culicivorax</name>
    <name type="common">Nematode worm</name>
    <dbReference type="NCBI Taxonomy" id="13658"/>
    <lineage>
        <taxon>Eukaryota</taxon>
        <taxon>Metazoa</taxon>
        <taxon>Ecdysozoa</taxon>
        <taxon>Nematoda</taxon>
        <taxon>Enoplea</taxon>
        <taxon>Dorylaimia</taxon>
        <taxon>Mermithida</taxon>
        <taxon>Mermithoidea</taxon>
        <taxon>Mermithidae</taxon>
        <taxon>Romanomermis</taxon>
    </lineage>
</organism>
<sequence length="138" mass="16254">MAYFILERAKVASWYEWMGSFVMVQRKFRMAFNRDPPSHYSISKWHRLLMETGSVQDSKRNHSCSAHSGKNWARVTEYFTENPHSSTHCAANALLMSPTTIQRILKHLKWHPYKVHIVQKITEEDKENGLEFAQDEID</sequence>
<dbReference type="Pfam" id="PF16087">
    <property type="entry name" value="DUF4817"/>
    <property type="match status" value="1"/>
</dbReference>
<protein>
    <submittedName>
        <fullName evidence="3">DUF4817 domain-containing protein</fullName>
    </submittedName>
</protein>
<evidence type="ECO:0000313" key="3">
    <source>
        <dbReference type="WBParaSite" id="nRc.2.0.1.t12121-RA"/>
    </source>
</evidence>
<dbReference type="PANTHER" id="PTHR47326">
    <property type="entry name" value="TRANSPOSABLE ELEMENT TC3 TRANSPOSASE-LIKE PROTEIN"/>
    <property type="match status" value="1"/>
</dbReference>
<dbReference type="InterPro" id="IPR032135">
    <property type="entry name" value="DUF4817"/>
</dbReference>
<keyword evidence="2" id="KW-1185">Reference proteome</keyword>
<evidence type="ECO:0000259" key="1">
    <source>
        <dbReference type="Pfam" id="PF16087"/>
    </source>
</evidence>
<dbReference type="WBParaSite" id="nRc.2.0.1.t12121-RA">
    <property type="protein sequence ID" value="nRc.2.0.1.t12121-RA"/>
    <property type="gene ID" value="nRc.2.0.1.g12121"/>
</dbReference>
<name>A0A915IFW3_ROMCU</name>
<reference evidence="3" key="1">
    <citation type="submission" date="2022-11" db="UniProtKB">
        <authorList>
            <consortium name="WormBaseParasite"/>
        </authorList>
    </citation>
    <scope>IDENTIFICATION</scope>
</reference>
<accession>A0A915IFW3</accession>
<dbReference type="AlphaFoldDB" id="A0A915IFW3"/>
<dbReference type="Proteomes" id="UP000887565">
    <property type="component" value="Unplaced"/>
</dbReference>
<dbReference type="OMA" id="TEYFTEN"/>
<proteinExistence type="predicted"/>
<feature type="domain" description="DUF4817" evidence="1">
    <location>
        <begin position="11"/>
        <end position="56"/>
    </location>
</feature>
<dbReference type="PANTHER" id="PTHR47326:SF1">
    <property type="entry name" value="HTH PSQ-TYPE DOMAIN-CONTAINING PROTEIN"/>
    <property type="match status" value="1"/>
</dbReference>
<evidence type="ECO:0000313" key="2">
    <source>
        <dbReference type="Proteomes" id="UP000887565"/>
    </source>
</evidence>